<reference evidence="9 10" key="1">
    <citation type="submission" date="2018-07" db="EMBL/GenBank/DDBJ databases">
        <title>Genomic and Epidemiologic Investigation of an Indolent Hospital Outbreak.</title>
        <authorList>
            <person name="Johnson R.C."/>
            <person name="Deming C."/>
            <person name="Conlan S."/>
            <person name="Zellmer C.J."/>
            <person name="Michelin A.V."/>
            <person name="Lee-Lin S."/>
            <person name="Thomas P.J."/>
            <person name="Park M."/>
            <person name="Weingarten R.A."/>
            <person name="Less J."/>
            <person name="Dekker J.P."/>
            <person name="Frank K.M."/>
            <person name="Musser K.A."/>
            <person name="Mcquiston J.R."/>
            <person name="Henderson D.K."/>
            <person name="Lau A.F."/>
            <person name="Palmore T.N."/>
            <person name="Segre J.A."/>
        </authorList>
    </citation>
    <scope>NUCLEOTIDE SEQUENCE [LARGE SCALE GENOMIC DNA]</scope>
    <source>
        <strain evidence="9 10">SK-NIH.Env6_1116</strain>
    </source>
</reference>
<keyword evidence="2" id="KW-0639">Primosome</keyword>
<evidence type="ECO:0000313" key="10">
    <source>
        <dbReference type="Proteomes" id="UP000287401"/>
    </source>
</evidence>
<dbReference type="InterPro" id="IPR006171">
    <property type="entry name" value="TOPRIM_dom"/>
</dbReference>
<proteinExistence type="predicted"/>
<feature type="domain" description="DUF7146" evidence="8">
    <location>
        <begin position="112"/>
        <end position="209"/>
    </location>
</feature>
<dbReference type="Gene3D" id="3.90.580.10">
    <property type="entry name" value="Zinc finger, CHC2-type domain"/>
    <property type="match status" value="1"/>
</dbReference>
<evidence type="ECO:0000256" key="6">
    <source>
        <dbReference type="ARBA" id="ARBA00023163"/>
    </source>
</evidence>
<dbReference type="GO" id="GO:0000428">
    <property type="term" value="C:DNA-directed RNA polymerase complex"/>
    <property type="evidence" value="ECO:0007669"/>
    <property type="project" value="UniProtKB-KW"/>
</dbReference>
<comment type="caution">
    <text evidence="9">The sequence shown here is derived from an EMBL/GenBank/DDBJ whole genome shotgun (WGS) entry which is preliminary data.</text>
</comment>
<evidence type="ECO:0000256" key="2">
    <source>
        <dbReference type="ARBA" id="ARBA00022515"/>
    </source>
</evidence>
<dbReference type="GO" id="GO:0016779">
    <property type="term" value="F:nucleotidyltransferase activity"/>
    <property type="evidence" value="ECO:0007669"/>
    <property type="project" value="UniProtKB-KW"/>
</dbReference>
<dbReference type="Pfam" id="PF13362">
    <property type="entry name" value="Toprim_3"/>
    <property type="match status" value="1"/>
</dbReference>
<evidence type="ECO:0000313" key="9">
    <source>
        <dbReference type="EMBL" id="RSU54856.1"/>
    </source>
</evidence>
<dbReference type="GO" id="GO:0003677">
    <property type="term" value="F:DNA binding"/>
    <property type="evidence" value="ECO:0007669"/>
    <property type="project" value="InterPro"/>
</dbReference>
<accession>A0A430BQ58</accession>
<keyword evidence="5" id="KW-0235">DNA replication</keyword>
<dbReference type="CDD" id="cd01029">
    <property type="entry name" value="TOPRIM_primases"/>
    <property type="match status" value="1"/>
</dbReference>
<dbReference type="Proteomes" id="UP000287401">
    <property type="component" value="Unassembled WGS sequence"/>
</dbReference>
<protein>
    <submittedName>
        <fullName evidence="9">Virulence-associated protein E</fullName>
    </submittedName>
</protein>
<dbReference type="InterPro" id="IPR055570">
    <property type="entry name" value="DUF7146"/>
</dbReference>
<dbReference type="InterPro" id="IPR034154">
    <property type="entry name" value="TOPRIM_DnaG/twinkle"/>
</dbReference>
<keyword evidence="3" id="KW-0808">Transferase</keyword>
<feature type="domain" description="Toprim" evidence="7">
    <location>
        <begin position="216"/>
        <end position="302"/>
    </location>
</feature>
<sequence length="308" mass="33893">MRSQADQHRRDTLCADSLRLQEIEAAGANLVKRLGGRWRGGQGLCLCPAHDDHDPSLSVRVGDSALLFKCFAGCDTIAVLRAIRRLHLDLPERGTPISSIRHRPFQTGSGPALRVWDASNPIAGTPAEAYLAGRFLIPPWRDLRYNPRTPLGRGRAAVFRPALIAAVREGHRIVAIHRTFLDPVAALKANDLTDPRMMLGRPGRGTVQLAPATTILGLAEGIETALAAMRLHRIPVWATLGAERAAHVLLPSRLERLVLLFDRDAAGWKANRQIRLAHQHTGLEVFSPWPPVPHNDWADVLEDMPRAA</sequence>
<dbReference type="GO" id="GO:1990077">
    <property type="term" value="C:primosome complex"/>
    <property type="evidence" value="ECO:0007669"/>
    <property type="project" value="UniProtKB-KW"/>
</dbReference>
<dbReference type="GO" id="GO:0008270">
    <property type="term" value="F:zinc ion binding"/>
    <property type="evidence" value="ECO:0007669"/>
    <property type="project" value="InterPro"/>
</dbReference>
<gene>
    <name evidence="9" type="ORF">DAH51_19145</name>
</gene>
<evidence type="ECO:0000256" key="1">
    <source>
        <dbReference type="ARBA" id="ARBA00022478"/>
    </source>
</evidence>
<evidence type="ECO:0000259" key="7">
    <source>
        <dbReference type="Pfam" id="PF13362"/>
    </source>
</evidence>
<keyword evidence="6" id="KW-0804">Transcription</keyword>
<dbReference type="GO" id="GO:0006269">
    <property type="term" value="P:DNA replication, synthesis of primer"/>
    <property type="evidence" value="ECO:0007669"/>
    <property type="project" value="UniProtKB-KW"/>
</dbReference>
<keyword evidence="1" id="KW-0240">DNA-directed RNA polymerase</keyword>
<dbReference type="Pfam" id="PF23639">
    <property type="entry name" value="DUF7146"/>
    <property type="match status" value="1"/>
</dbReference>
<evidence type="ECO:0000256" key="5">
    <source>
        <dbReference type="ARBA" id="ARBA00022705"/>
    </source>
</evidence>
<dbReference type="InterPro" id="IPR036977">
    <property type="entry name" value="DNA_primase_Znf_CHC2"/>
</dbReference>
<evidence type="ECO:0000256" key="4">
    <source>
        <dbReference type="ARBA" id="ARBA00022695"/>
    </source>
</evidence>
<name>A0A430BQ58_SPHYA</name>
<keyword evidence="4" id="KW-0548">Nucleotidyltransferase</keyword>
<evidence type="ECO:0000259" key="8">
    <source>
        <dbReference type="Pfam" id="PF23639"/>
    </source>
</evidence>
<organism evidence="9 10">
    <name type="scientific">Sphingobium yanoikuyae</name>
    <name type="common">Sphingomonas yanoikuyae</name>
    <dbReference type="NCBI Taxonomy" id="13690"/>
    <lineage>
        <taxon>Bacteria</taxon>
        <taxon>Pseudomonadati</taxon>
        <taxon>Pseudomonadota</taxon>
        <taxon>Alphaproteobacteria</taxon>
        <taxon>Sphingomonadales</taxon>
        <taxon>Sphingomonadaceae</taxon>
        <taxon>Sphingobium</taxon>
    </lineage>
</organism>
<dbReference type="EMBL" id="QRAL01000026">
    <property type="protein sequence ID" value="RSU54856.1"/>
    <property type="molecule type" value="Genomic_DNA"/>
</dbReference>
<dbReference type="AlphaFoldDB" id="A0A430BQ58"/>
<evidence type="ECO:0000256" key="3">
    <source>
        <dbReference type="ARBA" id="ARBA00022679"/>
    </source>
</evidence>